<evidence type="ECO:0000256" key="1">
    <source>
        <dbReference type="ARBA" id="ARBA00001450"/>
    </source>
</evidence>
<dbReference type="SMR" id="P91402"/>
<evidence type="ECO:0000256" key="9">
    <source>
        <dbReference type="ARBA" id="ARBA00022989"/>
    </source>
</evidence>
<evidence type="ECO:0000256" key="13">
    <source>
        <dbReference type="RuleBase" id="RU362022"/>
    </source>
</evidence>
<evidence type="ECO:0000256" key="7">
    <source>
        <dbReference type="ARBA" id="ARBA00022691"/>
    </source>
</evidence>
<dbReference type="FunCoup" id="P91402">
    <property type="interactions" value="1524"/>
</dbReference>
<dbReference type="Gene3D" id="1.20.120.1630">
    <property type="match status" value="1"/>
</dbReference>
<evidence type="ECO:0000256" key="12">
    <source>
        <dbReference type="ARBA" id="ARBA00023656"/>
    </source>
</evidence>
<sequence length="293" mass="33418">MPPIPPPTFVGRIAFHLKSDDDFRTAIDAFMASFAVVATVSASTSSFVFGILASLLTILIAYLFARKRVFTNKSILMPAALLGCAVAVSLAYSVSHEGEVLEHLSHYFLFLSMFHFTEFVFTALTNRRTLRPDSFLLNHSVGYWLAASISWIEFLIEAYFFPEIKMRGILWIGTLGCIIGEIFRKVGMVHAGLAFTHRLAMTKRSDHRLVKDGIYAYLRHPGYFGWFLWAVSTQIILCNPICCVVYAYVTWHFFASRIYDEEKDLISFFGDSYVEYQQNVWCGVPFVRGYQRP</sequence>
<feature type="transmembrane region" description="Helical" evidence="13">
    <location>
        <begin position="226"/>
        <end position="249"/>
    </location>
</feature>
<dbReference type="GO" id="GO:0032259">
    <property type="term" value="P:methylation"/>
    <property type="evidence" value="ECO:0007669"/>
    <property type="project" value="UniProtKB-KW"/>
</dbReference>
<dbReference type="OrthoDB" id="422086at2759"/>
<dbReference type="eggNOG" id="KOG2628">
    <property type="taxonomic scope" value="Eukaryota"/>
</dbReference>
<dbReference type="InterPro" id="IPR007269">
    <property type="entry name" value="ICMT_MeTrfase"/>
</dbReference>
<dbReference type="EC" id="2.1.1.100" evidence="4 13"/>
<keyword evidence="9 13" id="KW-1133">Transmembrane helix</keyword>
<dbReference type="STRING" id="6239.M01E11.1.3"/>
<protein>
    <recommendedName>
        <fullName evidence="12 13">Protein-S-isoprenylcysteine O-methyltransferase</fullName>
        <ecNumber evidence="4 13">2.1.1.100</ecNumber>
    </recommendedName>
</protein>
<proteinExistence type="inferred from homology"/>
<evidence type="ECO:0000313" key="14">
    <source>
        <dbReference type="EMBL" id="CCD71339.1"/>
    </source>
</evidence>
<dbReference type="RefSeq" id="NP_491635.1">
    <property type="nucleotide sequence ID" value="NM_059234.4"/>
</dbReference>
<dbReference type="HOGENOM" id="CLU_065200_0_1_1"/>
<dbReference type="Proteomes" id="UP000001940">
    <property type="component" value="Chromosome I"/>
</dbReference>
<comment type="subcellular location">
    <subcellularLocation>
        <location evidence="13">Endoplasmic reticulum membrane</location>
        <topology evidence="13">Multi-pass membrane protein</topology>
    </subcellularLocation>
    <subcellularLocation>
        <location evidence="2">Membrane</location>
        <topology evidence="2">Multi-pass membrane protein</topology>
    </subcellularLocation>
</comment>
<dbReference type="UCSC" id="M01E11.1">
    <property type="organism name" value="c. elegans"/>
</dbReference>
<dbReference type="PANTHER" id="PTHR12714">
    <property type="entry name" value="PROTEIN-S ISOPRENYLCYSTEINE O-METHYLTRANSFERASE"/>
    <property type="match status" value="1"/>
</dbReference>
<dbReference type="PaxDb" id="6239-M01E11.1"/>
<dbReference type="InterPro" id="IPR025770">
    <property type="entry name" value="PPMT_MeTrfase"/>
</dbReference>
<dbReference type="OMA" id="FTHMIRI"/>
<evidence type="ECO:0000256" key="3">
    <source>
        <dbReference type="ARBA" id="ARBA00009140"/>
    </source>
</evidence>
<dbReference type="Pfam" id="PF04140">
    <property type="entry name" value="ICMT"/>
    <property type="match status" value="1"/>
</dbReference>
<evidence type="ECO:0000256" key="2">
    <source>
        <dbReference type="ARBA" id="ARBA00004141"/>
    </source>
</evidence>
<evidence type="ECO:0000256" key="10">
    <source>
        <dbReference type="ARBA" id="ARBA00023136"/>
    </source>
</evidence>
<comment type="similarity">
    <text evidence="3 13">Belongs to the class VI-like SAM-binding methyltransferase superfamily. Isoprenylcysteine carboxyl methyltransferase family.</text>
</comment>
<dbReference type="WormBase" id="M01E11.1">
    <property type="protein sequence ID" value="CE12288"/>
    <property type="gene ID" value="WBGene00019710"/>
</dbReference>
<gene>
    <name evidence="14" type="ORF">CELE_M01E11.1</name>
    <name evidence="14 16" type="ORF">M01E11.1</name>
</gene>
<dbReference type="KEGG" id="cel:CELE_M01E11.1"/>
<dbReference type="GO" id="GO:0004671">
    <property type="term" value="F:protein C-terminal S-isoprenylcysteine carboxyl O-methyltransferase activity"/>
    <property type="evidence" value="ECO:0000318"/>
    <property type="project" value="GO_Central"/>
</dbReference>
<evidence type="ECO:0000256" key="5">
    <source>
        <dbReference type="ARBA" id="ARBA00022603"/>
    </source>
</evidence>
<name>P91402_CAEEL</name>
<keyword evidence="7 13" id="KW-0949">S-adenosyl-L-methionine</keyword>
<dbReference type="CTD" id="187374"/>
<dbReference type="InParanoid" id="P91402"/>
<dbReference type="PROSITE" id="PS51564">
    <property type="entry name" value="SAM_ICMT"/>
    <property type="match status" value="1"/>
</dbReference>
<accession>P91402</accession>
<evidence type="ECO:0000313" key="16">
    <source>
        <dbReference type="WormBase" id="M01E11.1"/>
    </source>
</evidence>
<evidence type="ECO:0000256" key="11">
    <source>
        <dbReference type="ARBA" id="ARBA00023572"/>
    </source>
</evidence>
<dbReference type="EMBL" id="BX284601">
    <property type="protein sequence ID" value="CCD71339.1"/>
    <property type="molecule type" value="Genomic_DNA"/>
</dbReference>
<evidence type="ECO:0000256" key="8">
    <source>
        <dbReference type="ARBA" id="ARBA00022692"/>
    </source>
</evidence>
<dbReference type="GO" id="GO:0005783">
    <property type="term" value="C:endoplasmic reticulum"/>
    <property type="evidence" value="ECO:0000318"/>
    <property type="project" value="GO_Central"/>
</dbReference>
<feature type="transmembrane region" description="Helical" evidence="13">
    <location>
        <begin position="136"/>
        <end position="161"/>
    </location>
</feature>
<keyword evidence="10 13" id="KW-0472">Membrane</keyword>
<feature type="transmembrane region" description="Helical" evidence="13">
    <location>
        <begin position="75"/>
        <end position="94"/>
    </location>
</feature>
<keyword evidence="15" id="KW-1185">Reference proteome</keyword>
<evidence type="ECO:0000313" key="15">
    <source>
        <dbReference type="Proteomes" id="UP000001940"/>
    </source>
</evidence>
<dbReference type="Bgee" id="WBGene00019710">
    <property type="expression patterns" value="Expressed in germ line (C elegans) and 4 other cell types or tissues"/>
</dbReference>
<dbReference type="AlphaFoldDB" id="P91402"/>
<feature type="transmembrane region" description="Helical" evidence="13">
    <location>
        <begin position="30"/>
        <end position="63"/>
    </location>
</feature>
<feature type="transmembrane region" description="Helical" evidence="13">
    <location>
        <begin position="106"/>
        <end position="124"/>
    </location>
</feature>
<keyword evidence="5 13" id="KW-0489">Methyltransferase</keyword>
<keyword evidence="13" id="KW-0256">Endoplasmic reticulum</keyword>
<dbReference type="PANTHER" id="PTHR12714:SF9">
    <property type="entry name" value="PROTEIN-S-ISOPRENYLCYSTEINE O-METHYLTRANSFERASE"/>
    <property type="match status" value="1"/>
</dbReference>
<dbReference type="GeneID" id="187374"/>
<keyword evidence="8 13" id="KW-0812">Transmembrane</keyword>
<dbReference type="PhylomeDB" id="P91402"/>
<dbReference type="GO" id="GO:0005789">
    <property type="term" value="C:endoplasmic reticulum membrane"/>
    <property type="evidence" value="ECO:0007669"/>
    <property type="project" value="UniProtKB-SubCell"/>
</dbReference>
<evidence type="ECO:0000256" key="4">
    <source>
        <dbReference type="ARBA" id="ARBA00012151"/>
    </source>
</evidence>
<comment type="function">
    <text evidence="11">Catalyzes the post-translational methylation of isoprenylated C-terminal cysteine residues.</text>
</comment>
<dbReference type="AGR" id="WB:WBGene00019710"/>
<dbReference type="Reactome" id="R-CEL-9648002">
    <property type="pathway name" value="RAS processing"/>
</dbReference>
<dbReference type="Reactome" id="R-CEL-163841">
    <property type="pathway name" value="Gamma carboxylation, hypusinylation, hydroxylation, and arylsulfatase activation"/>
</dbReference>
<comment type="catalytic activity">
    <reaction evidence="1 13">
        <text>[protein]-C-terminal S-[(2E,6E)-farnesyl]-L-cysteine + S-adenosyl-L-methionine = [protein]-C-terminal S-[(2E,6E)-farnesyl]-L-cysteine methyl ester + S-adenosyl-L-homocysteine</text>
        <dbReference type="Rhea" id="RHEA:21672"/>
        <dbReference type="Rhea" id="RHEA-COMP:12125"/>
        <dbReference type="Rhea" id="RHEA-COMP:12126"/>
        <dbReference type="ChEBI" id="CHEBI:57856"/>
        <dbReference type="ChEBI" id="CHEBI:59789"/>
        <dbReference type="ChEBI" id="CHEBI:90510"/>
        <dbReference type="ChEBI" id="CHEBI:90511"/>
        <dbReference type="EC" id="2.1.1.100"/>
    </reaction>
</comment>
<dbReference type="PIR" id="T29326">
    <property type="entry name" value="T29326"/>
</dbReference>
<keyword evidence="6" id="KW-0808">Transferase</keyword>
<organism evidence="14 15">
    <name type="scientific">Caenorhabditis elegans</name>
    <dbReference type="NCBI Taxonomy" id="6239"/>
    <lineage>
        <taxon>Eukaryota</taxon>
        <taxon>Metazoa</taxon>
        <taxon>Ecdysozoa</taxon>
        <taxon>Nematoda</taxon>
        <taxon>Chromadorea</taxon>
        <taxon>Rhabditida</taxon>
        <taxon>Rhabditina</taxon>
        <taxon>Rhabditomorpha</taxon>
        <taxon>Rhabditoidea</taxon>
        <taxon>Rhabditidae</taxon>
        <taxon>Peloderinae</taxon>
        <taxon>Caenorhabditis</taxon>
    </lineage>
</organism>
<evidence type="ECO:0000256" key="6">
    <source>
        <dbReference type="ARBA" id="ARBA00022679"/>
    </source>
</evidence>
<reference evidence="14 15" key="1">
    <citation type="journal article" date="1998" name="Science">
        <title>Genome sequence of the nematode C. elegans: a platform for investigating biology.</title>
        <authorList>
            <consortium name="The C. elegans sequencing consortium"/>
            <person name="Sulson J.E."/>
            <person name="Waterston R."/>
        </authorList>
    </citation>
    <scope>NUCLEOTIDE SEQUENCE [LARGE SCALE GENOMIC DNA]</scope>
    <source>
        <strain evidence="14 15">Bristol N2</strain>
    </source>
</reference>